<gene>
    <name evidence="1" type="ORF">EDD73_12918</name>
</gene>
<dbReference type="OrthoDB" id="2989795at2"/>
<dbReference type="RefSeq" id="WP_131920449.1">
    <property type="nucleotide sequence ID" value="NZ_JAOQNU010000030.1"/>
</dbReference>
<protein>
    <recommendedName>
        <fullName evidence="3">Minor capsid protein</fullName>
    </recommendedName>
</protein>
<evidence type="ECO:0000313" key="1">
    <source>
        <dbReference type="EMBL" id="TCP61265.1"/>
    </source>
</evidence>
<organism evidence="1 2">
    <name type="scientific">Heliophilum fasciatum</name>
    <dbReference type="NCBI Taxonomy" id="35700"/>
    <lineage>
        <taxon>Bacteria</taxon>
        <taxon>Bacillati</taxon>
        <taxon>Bacillota</taxon>
        <taxon>Clostridia</taxon>
        <taxon>Eubacteriales</taxon>
        <taxon>Heliobacteriaceae</taxon>
        <taxon>Heliophilum</taxon>
    </lineage>
</organism>
<dbReference type="Pfam" id="PF12691">
    <property type="entry name" value="Phage_tail_terminator_6"/>
    <property type="match status" value="1"/>
</dbReference>
<comment type="caution">
    <text evidence="1">The sequence shown here is derived from an EMBL/GenBank/DDBJ whole genome shotgun (WGS) entry which is preliminary data.</text>
</comment>
<dbReference type="Proteomes" id="UP000294813">
    <property type="component" value="Unassembled WGS sequence"/>
</dbReference>
<evidence type="ECO:0000313" key="2">
    <source>
        <dbReference type="Proteomes" id="UP000294813"/>
    </source>
</evidence>
<evidence type="ECO:0008006" key="3">
    <source>
        <dbReference type="Google" id="ProtNLM"/>
    </source>
</evidence>
<dbReference type="EMBL" id="SLXT01000029">
    <property type="protein sequence ID" value="TCP61265.1"/>
    <property type="molecule type" value="Genomic_DNA"/>
</dbReference>
<dbReference type="AlphaFoldDB" id="A0A4R2RPZ6"/>
<proteinExistence type="predicted"/>
<name>A0A4R2RPZ6_9FIRM</name>
<reference evidence="1 2" key="1">
    <citation type="submission" date="2019-03" db="EMBL/GenBank/DDBJ databases">
        <title>Genomic Encyclopedia of Type Strains, Phase IV (KMG-IV): sequencing the most valuable type-strain genomes for metagenomic binning, comparative biology and taxonomic classification.</title>
        <authorList>
            <person name="Goeker M."/>
        </authorList>
    </citation>
    <scope>NUCLEOTIDE SEQUENCE [LARGE SCALE GENOMIC DNA]</scope>
    <source>
        <strain evidence="1 2">DSM 11170</strain>
    </source>
</reference>
<keyword evidence="2" id="KW-1185">Reference proteome</keyword>
<accession>A0A4R2RPZ6</accession>
<dbReference type="InterPro" id="IPR024411">
    <property type="entry name" value="Tail_terminator_phage"/>
</dbReference>
<sequence length="121" mass="13190">MKILDVIAVIREQIPDTYYANTFPTTAPDDCAIVTIYGGSAPTGTLRKPTVQVLIRTKHPAIGEQRALALYEAFHLNRGFLIGPDTVILCSAQQSSPLYAGTDENGRSFYSVNFSILLEVA</sequence>